<accession>A0AAV1CUX8</accession>
<dbReference type="PANTHER" id="PTHR34782">
    <property type="entry name" value="PHOSPHORIBOSYLFORMYLGLYCINAMIDINE SYNTHASE"/>
    <property type="match status" value="1"/>
</dbReference>
<protein>
    <submittedName>
        <fullName evidence="1">OLC1v1036265C1</fullName>
    </submittedName>
</protein>
<gene>
    <name evidence="1" type="ORF">OLC1_LOCUS9465</name>
</gene>
<keyword evidence="2" id="KW-1185">Reference proteome</keyword>
<dbReference type="PANTHER" id="PTHR34782:SF1">
    <property type="entry name" value="PHOSPHORIBOSYLFORMYLGLYCINAMIDINE SYNTHASE"/>
    <property type="match status" value="1"/>
</dbReference>
<name>A0AAV1CUX8_OLDCO</name>
<evidence type="ECO:0000313" key="1">
    <source>
        <dbReference type="EMBL" id="CAI9099439.1"/>
    </source>
</evidence>
<dbReference type="AlphaFoldDB" id="A0AAV1CUX8"/>
<organism evidence="1 2">
    <name type="scientific">Oldenlandia corymbosa var. corymbosa</name>
    <dbReference type="NCBI Taxonomy" id="529605"/>
    <lineage>
        <taxon>Eukaryota</taxon>
        <taxon>Viridiplantae</taxon>
        <taxon>Streptophyta</taxon>
        <taxon>Embryophyta</taxon>
        <taxon>Tracheophyta</taxon>
        <taxon>Spermatophyta</taxon>
        <taxon>Magnoliopsida</taxon>
        <taxon>eudicotyledons</taxon>
        <taxon>Gunneridae</taxon>
        <taxon>Pentapetalae</taxon>
        <taxon>asterids</taxon>
        <taxon>lamiids</taxon>
        <taxon>Gentianales</taxon>
        <taxon>Rubiaceae</taxon>
        <taxon>Rubioideae</taxon>
        <taxon>Spermacoceae</taxon>
        <taxon>Hedyotis-Oldenlandia complex</taxon>
        <taxon>Oldenlandia</taxon>
    </lineage>
</organism>
<dbReference type="Proteomes" id="UP001161247">
    <property type="component" value="Chromosome 3"/>
</dbReference>
<reference evidence="1" key="1">
    <citation type="submission" date="2023-03" db="EMBL/GenBank/DDBJ databases">
        <authorList>
            <person name="Julca I."/>
        </authorList>
    </citation>
    <scope>NUCLEOTIDE SEQUENCE</scope>
</reference>
<sequence>MYPGPEKLTSAKPVDWRNLLIISARGQHGEKRKATALSIKKTTICRDGAYADGGTLGWVEAQKNSTIREGVRRWREQKVTLSSAAVIEPGVSHKKRCPPSLPKTVNSYSIVKGFTFIGTRGDDFFQAMVSFVESIIQQPFPEFDDGENKKLTLSSAAVIEPGVSHKKRCPPSLPKTVNSYSIVKGFTFIGTRGDDFVQAMVSFVESIIQQPFPEVNSYSIVKGFTFIGTRGDDFVQAMVSFVESIIQQPFPEFDDGENKKLTLSSAAVIEPGVSRKKRCPPSLPEMVNSYSIVKGFTFIGTRGDDFVQAMVSFVESIIEQPFPEVLYHFVYQNRFSKKAVLVIRRILWSYYQFDDGENKKVTLSSAAVIEPGVSRKKRCPPSLPKRVNSYSIVKGFTFIGTRGDDFVQAMVSLVESIIQQPFPEVLYHFVYQNRFSKKAVLVIRRILWSYYHFDDGENKKLTLSSAAVIEPGVSRKKRCPPSLPKTVNSYSIVKGFTFIGTKGDDFVQAMVNSYSIVKGFTFIGTRGDDFVQAMVSFVESIIQQPFPEFDDGENKKLTLSSAAVIEPGVSRKKRCPPSLPKTVNSYSIVKGFTFIGTRGDDFFQAMVSFVESIIQQPFPEVNSYSIVKGFTFIGTRGDDFVQAMVSFVESIIQQPFPEELYHFVYQNRFSKKAVLVIRRILWSYYQFDDGENKKVTLSSAAVIELGVSRKKRCPPSLLKTVNSYSIVKGFTFIGTRGDDFFQAMVSFVESIIQQPFPEVNSYSIVKGFTFIGTKEDDFVQAMVSFAESIIQQPFPEVNSYSIVKGFTFIGTRGDDFVQAMVSFVESIIQQSFPEVNSYSIVKGFTFIGTRGDDFVQAMVNSYSIVKGFTFIGTRGDDFVQAMVSFVESIIQQPFHKVNSYSIVKGFTFIGTKGDDFVQAMVSFAESIIQQPFPEVNLYSIVKGFTFIGTRGDDFVQAMFNDGENKKVTLSSAVVIEPGVSRKKRCPPSLPKTVNSYSIVKGFTFIGTRGDDFVQAMVSFVESIIQQPFPEVLFHFVYQNRFSKKAVLVIRRILWSYYQFDDGENKKVTLSSAAVIEPGVSCKKRCPPSLPKTVNSYSIVKGFTFIGTKGDDFVQAMVSFVESIIQQPFPEFDDGENKKVTLSSAAVIEPGVSRKKRCPPSLPKMVNSYSIVKGFTFIGTRGDDFVQAMQQMKMFMVRASQMEDADCKKIF</sequence>
<dbReference type="EMBL" id="OX459120">
    <property type="protein sequence ID" value="CAI9099439.1"/>
    <property type="molecule type" value="Genomic_DNA"/>
</dbReference>
<evidence type="ECO:0000313" key="2">
    <source>
        <dbReference type="Proteomes" id="UP001161247"/>
    </source>
</evidence>
<proteinExistence type="predicted"/>